<dbReference type="GO" id="GO:0009094">
    <property type="term" value="P:L-phenylalanine biosynthetic process"/>
    <property type="evidence" value="ECO:0007669"/>
    <property type="project" value="UniProtKB-KW"/>
</dbReference>
<dbReference type="EMBL" id="JADXDR010000023">
    <property type="protein sequence ID" value="KAI7844968.1"/>
    <property type="molecule type" value="Genomic_DNA"/>
</dbReference>
<reference evidence="11" key="1">
    <citation type="submission" date="2020-11" db="EMBL/GenBank/DDBJ databases">
        <title>Chlorella ohadii genome sequencing and assembly.</title>
        <authorList>
            <person name="Murik O."/>
            <person name="Treves H."/>
            <person name="Kedem I."/>
            <person name="Shotland Y."/>
            <person name="Kaplan A."/>
        </authorList>
    </citation>
    <scope>NUCLEOTIDE SEQUENCE</scope>
    <source>
        <strain evidence="11">1</strain>
    </source>
</reference>
<feature type="domain" description="Prephenate dehydratase" evidence="9">
    <location>
        <begin position="130"/>
        <end position="306"/>
    </location>
</feature>
<evidence type="ECO:0000259" key="10">
    <source>
        <dbReference type="PROSITE" id="PS51671"/>
    </source>
</evidence>
<evidence type="ECO:0000256" key="7">
    <source>
        <dbReference type="RuleBase" id="RU363004"/>
    </source>
</evidence>
<evidence type="ECO:0000313" key="12">
    <source>
        <dbReference type="Proteomes" id="UP001205105"/>
    </source>
</evidence>
<sequence>MASVHAVRATAPVAGCASQRRQQPQLPAAPRGASLRCQAAGSTLEAASSSSATELGRQAAERMASGAAAGPRPSTAAAASTPASNGSSLRGLRASRPVNLGPGGVLTSDLIARATGSSGLTDEGYHPINRVAYQGVPGAYSEMAALKACPGWEPLPCEQFETAFQALSQWMAERAALPVENSLGGSIHAVYDLLLRYRLHIVGEVSVAVRHCLLALPGVEKGDIKRVLSHPQALAQTDSYTRRMPGVVREAVDDTAGAAKMIAENDWRDAAAVASRRAGELYGLNVLDEDIQDMKDNVTRFVVLSRDPLVATDALASSVPYKTSIVFSLQEGPGMLFKALSMFTRRRAYLSYLCPHVQGPGMLFKALSVFALRDIDMTKIESRPMRANPLILSESGGSGAQRSFNYLFYIDFVGSLADPQAQNALRHLQEIAPFLRVLGSYPMDTEL</sequence>
<keyword evidence="5 7" id="KW-0584">Phenylalanine biosynthesis</keyword>
<evidence type="ECO:0000256" key="5">
    <source>
        <dbReference type="ARBA" id="ARBA00023222"/>
    </source>
</evidence>
<feature type="region of interest" description="Disordered" evidence="8">
    <location>
        <begin position="1"/>
        <end position="34"/>
    </location>
</feature>
<evidence type="ECO:0000256" key="6">
    <source>
        <dbReference type="ARBA" id="ARBA00023239"/>
    </source>
</evidence>
<dbReference type="Gene3D" id="3.40.190.10">
    <property type="entry name" value="Periplasmic binding protein-like II"/>
    <property type="match status" value="2"/>
</dbReference>
<gene>
    <name evidence="11" type="ORF">COHA_001614</name>
</gene>
<protein>
    <recommendedName>
        <fullName evidence="2 7">Arogenate dehydratase</fullName>
        <ecNumber evidence="2 7">4.2.1.91</ecNumber>
    </recommendedName>
</protein>
<feature type="domain" description="ACT" evidence="10">
    <location>
        <begin position="351"/>
        <end position="442"/>
    </location>
</feature>
<keyword evidence="7" id="KW-0934">Plastid</keyword>
<feature type="compositionally biased region" description="Low complexity" evidence="8">
    <location>
        <begin position="46"/>
        <end position="88"/>
    </location>
</feature>
<keyword evidence="3 7" id="KW-0028">Amino-acid biosynthesis</keyword>
<feature type="region of interest" description="Disordered" evidence="8">
    <location>
        <begin position="46"/>
        <end position="98"/>
    </location>
</feature>
<evidence type="ECO:0000259" key="9">
    <source>
        <dbReference type="PROSITE" id="PS51171"/>
    </source>
</evidence>
<evidence type="ECO:0000256" key="8">
    <source>
        <dbReference type="SAM" id="MobiDB-lite"/>
    </source>
</evidence>
<comment type="function">
    <text evidence="7">Converts the prephenate produced from the shikimate-chorismate pathway into phenylalanine.</text>
</comment>
<dbReference type="InterPro" id="IPR001086">
    <property type="entry name" value="Preph_deHydtase"/>
</dbReference>
<name>A0AAD5H8B1_9CHLO</name>
<dbReference type="FunFam" id="3.40.190.10:FF:000031">
    <property type="entry name" value="Arogenate dehydratase"/>
    <property type="match status" value="1"/>
</dbReference>
<dbReference type="CDD" id="cd04905">
    <property type="entry name" value="ACT_CM-PDT"/>
    <property type="match status" value="1"/>
</dbReference>
<dbReference type="CDD" id="cd13631">
    <property type="entry name" value="PBP2_Ct-PDT_like"/>
    <property type="match status" value="1"/>
</dbReference>
<keyword evidence="4 7" id="KW-0057">Aromatic amino acid biosynthesis</keyword>
<dbReference type="PANTHER" id="PTHR21022">
    <property type="entry name" value="PREPHENATE DEHYDRATASE P PROTEIN"/>
    <property type="match status" value="1"/>
</dbReference>
<dbReference type="PROSITE" id="PS51171">
    <property type="entry name" value="PREPHENATE_DEHYDR_3"/>
    <property type="match status" value="1"/>
</dbReference>
<dbReference type="AlphaFoldDB" id="A0AAD5H8B1"/>
<keyword evidence="7" id="KW-0150">Chloroplast</keyword>
<dbReference type="InterPro" id="IPR002912">
    <property type="entry name" value="ACT_dom"/>
</dbReference>
<dbReference type="Proteomes" id="UP001205105">
    <property type="component" value="Unassembled WGS sequence"/>
</dbReference>
<evidence type="ECO:0000256" key="4">
    <source>
        <dbReference type="ARBA" id="ARBA00023141"/>
    </source>
</evidence>
<comment type="catalytic activity">
    <reaction evidence="7">
        <text>L-arogenate + H(+) = L-phenylalanine + CO2 + H2O</text>
        <dbReference type="Rhea" id="RHEA:12536"/>
        <dbReference type="ChEBI" id="CHEBI:15377"/>
        <dbReference type="ChEBI" id="CHEBI:15378"/>
        <dbReference type="ChEBI" id="CHEBI:16526"/>
        <dbReference type="ChEBI" id="CHEBI:58095"/>
        <dbReference type="ChEBI" id="CHEBI:58180"/>
        <dbReference type="EC" id="4.2.1.91"/>
    </reaction>
</comment>
<organism evidence="11 12">
    <name type="scientific">Chlorella ohadii</name>
    <dbReference type="NCBI Taxonomy" id="2649997"/>
    <lineage>
        <taxon>Eukaryota</taxon>
        <taxon>Viridiplantae</taxon>
        <taxon>Chlorophyta</taxon>
        <taxon>core chlorophytes</taxon>
        <taxon>Trebouxiophyceae</taxon>
        <taxon>Chlorellales</taxon>
        <taxon>Chlorellaceae</taxon>
        <taxon>Chlorella clade</taxon>
        <taxon>Chlorella</taxon>
    </lineage>
</organism>
<comment type="pathway">
    <text evidence="1 7">Amino-acid biosynthesis; L-phenylalanine biosynthesis; L-phenylalanine from L-arogenate: step 1/1.</text>
</comment>
<keyword evidence="12" id="KW-1185">Reference proteome</keyword>
<keyword evidence="7" id="KW-0809">Transit peptide</keyword>
<feature type="compositionally biased region" description="Low complexity" evidence="8">
    <location>
        <begin position="17"/>
        <end position="31"/>
    </location>
</feature>
<dbReference type="GO" id="GO:0009570">
    <property type="term" value="C:chloroplast stroma"/>
    <property type="evidence" value="ECO:0007669"/>
    <property type="project" value="UniProtKB-SubCell"/>
</dbReference>
<dbReference type="InterPro" id="IPR018528">
    <property type="entry name" value="Preph_deHydtase_CS"/>
</dbReference>
<accession>A0AAD5H8B1</accession>
<dbReference type="PROSITE" id="PS00858">
    <property type="entry name" value="PREPHENATE_DEHYDR_2"/>
    <property type="match status" value="1"/>
</dbReference>
<dbReference type="Gene3D" id="3.30.70.260">
    <property type="match status" value="2"/>
</dbReference>
<dbReference type="InterPro" id="IPR045865">
    <property type="entry name" value="ACT-like_dom_sf"/>
</dbReference>
<comment type="caution">
    <text evidence="11">The sequence shown here is derived from an EMBL/GenBank/DDBJ whole genome shotgun (WGS) entry which is preliminary data.</text>
</comment>
<dbReference type="PROSITE" id="PS51671">
    <property type="entry name" value="ACT"/>
    <property type="match status" value="1"/>
</dbReference>
<dbReference type="SUPFAM" id="SSF55021">
    <property type="entry name" value="ACT-like"/>
    <property type="match status" value="2"/>
</dbReference>
<evidence type="ECO:0000256" key="3">
    <source>
        <dbReference type="ARBA" id="ARBA00022605"/>
    </source>
</evidence>
<dbReference type="GO" id="GO:0047769">
    <property type="term" value="F:arogenate dehydratase activity"/>
    <property type="evidence" value="ECO:0007669"/>
    <property type="project" value="UniProtKB-UniRule"/>
</dbReference>
<evidence type="ECO:0000256" key="1">
    <source>
        <dbReference type="ARBA" id="ARBA00004929"/>
    </source>
</evidence>
<dbReference type="PANTHER" id="PTHR21022:SF19">
    <property type="entry name" value="PREPHENATE DEHYDRATASE-RELATED"/>
    <property type="match status" value="1"/>
</dbReference>
<dbReference type="SUPFAM" id="SSF53850">
    <property type="entry name" value="Periplasmic binding protein-like II"/>
    <property type="match status" value="1"/>
</dbReference>
<comment type="subcellular location">
    <subcellularLocation>
        <location evidence="7">Plastid</location>
        <location evidence="7">Chloroplast stroma</location>
    </subcellularLocation>
</comment>
<dbReference type="GO" id="GO:0004664">
    <property type="term" value="F:prephenate dehydratase activity"/>
    <property type="evidence" value="ECO:0007669"/>
    <property type="project" value="InterPro"/>
</dbReference>
<dbReference type="Pfam" id="PF00800">
    <property type="entry name" value="PDT"/>
    <property type="match status" value="1"/>
</dbReference>
<dbReference type="EC" id="4.2.1.91" evidence="2 7"/>
<proteinExistence type="predicted"/>
<keyword evidence="6 7" id="KW-0456">Lyase</keyword>
<dbReference type="PROSITE" id="PS00857">
    <property type="entry name" value="PREPHENATE_DEHYDR_1"/>
    <property type="match status" value="1"/>
</dbReference>
<evidence type="ECO:0000313" key="11">
    <source>
        <dbReference type="EMBL" id="KAI7844968.1"/>
    </source>
</evidence>
<evidence type="ECO:0000256" key="2">
    <source>
        <dbReference type="ARBA" id="ARBA00013259"/>
    </source>
</evidence>